<dbReference type="OrthoDB" id="2157530at2759"/>
<gene>
    <name evidence="2" type="ORF">M011DRAFT_376119</name>
</gene>
<dbReference type="PANTHER" id="PTHR24148">
    <property type="entry name" value="ANKYRIN REPEAT DOMAIN-CONTAINING PROTEIN 39 HOMOLOG-RELATED"/>
    <property type="match status" value="1"/>
</dbReference>
<organism evidence="2 3">
    <name type="scientific">Sporormia fimetaria CBS 119925</name>
    <dbReference type="NCBI Taxonomy" id="1340428"/>
    <lineage>
        <taxon>Eukaryota</taxon>
        <taxon>Fungi</taxon>
        <taxon>Dikarya</taxon>
        <taxon>Ascomycota</taxon>
        <taxon>Pezizomycotina</taxon>
        <taxon>Dothideomycetes</taxon>
        <taxon>Pleosporomycetidae</taxon>
        <taxon>Pleosporales</taxon>
        <taxon>Sporormiaceae</taxon>
        <taxon>Sporormia</taxon>
    </lineage>
</organism>
<reference evidence="2" key="1">
    <citation type="journal article" date="2020" name="Stud. Mycol.">
        <title>101 Dothideomycetes genomes: a test case for predicting lifestyles and emergence of pathogens.</title>
        <authorList>
            <person name="Haridas S."/>
            <person name="Albert R."/>
            <person name="Binder M."/>
            <person name="Bloem J."/>
            <person name="Labutti K."/>
            <person name="Salamov A."/>
            <person name="Andreopoulos B."/>
            <person name="Baker S."/>
            <person name="Barry K."/>
            <person name="Bills G."/>
            <person name="Bluhm B."/>
            <person name="Cannon C."/>
            <person name="Castanera R."/>
            <person name="Culley D."/>
            <person name="Daum C."/>
            <person name="Ezra D."/>
            <person name="Gonzalez J."/>
            <person name="Henrissat B."/>
            <person name="Kuo A."/>
            <person name="Liang C."/>
            <person name="Lipzen A."/>
            <person name="Lutzoni F."/>
            <person name="Magnuson J."/>
            <person name="Mondo S."/>
            <person name="Nolan M."/>
            <person name="Ohm R."/>
            <person name="Pangilinan J."/>
            <person name="Park H.-J."/>
            <person name="Ramirez L."/>
            <person name="Alfaro M."/>
            <person name="Sun H."/>
            <person name="Tritt A."/>
            <person name="Yoshinaga Y."/>
            <person name="Zwiers L.-H."/>
            <person name="Turgeon B."/>
            <person name="Goodwin S."/>
            <person name="Spatafora J."/>
            <person name="Crous P."/>
            <person name="Grigoriev I."/>
        </authorList>
    </citation>
    <scope>NUCLEOTIDE SEQUENCE</scope>
    <source>
        <strain evidence="2">CBS 119925</strain>
    </source>
</reference>
<name>A0A6A6V5G3_9PLEO</name>
<dbReference type="Proteomes" id="UP000799440">
    <property type="component" value="Unassembled WGS sequence"/>
</dbReference>
<dbReference type="EMBL" id="MU006588">
    <property type="protein sequence ID" value="KAF2744551.1"/>
    <property type="molecule type" value="Genomic_DNA"/>
</dbReference>
<dbReference type="InterPro" id="IPR010730">
    <property type="entry name" value="HET"/>
</dbReference>
<feature type="non-terminal residue" evidence="2">
    <location>
        <position position="128"/>
    </location>
</feature>
<dbReference type="AlphaFoldDB" id="A0A6A6V5G3"/>
<keyword evidence="3" id="KW-1185">Reference proteome</keyword>
<evidence type="ECO:0000313" key="2">
    <source>
        <dbReference type="EMBL" id="KAF2744551.1"/>
    </source>
</evidence>
<dbReference type="PANTHER" id="PTHR24148:SF64">
    <property type="entry name" value="HETEROKARYON INCOMPATIBILITY DOMAIN-CONTAINING PROTEIN"/>
    <property type="match status" value="1"/>
</dbReference>
<dbReference type="Pfam" id="PF06985">
    <property type="entry name" value="HET"/>
    <property type="match status" value="1"/>
</dbReference>
<dbReference type="InterPro" id="IPR052895">
    <property type="entry name" value="HetReg/Transcr_Mod"/>
</dbReference>
<sequence length="128" mass="14677">YRYQSLGDPESKRIRVFSLLPDGSIRIQPISLNATDTPRYEALSYCWGNPNELWALRCFEGDSQEEQILYVPQNLLYALSALLRDGFDTLLWADSICINQADTSEKSWQVSMMTDIYKNASRVIVFLG</sequence>
<feature type="domain" description="Heterokaryon incompatibility" evidence="1">
    <location>
        <begin position="40"/>
        <end position="128"/>
    </location>
</feature>
<protein>
    <submittedName>
        <fullName evidence="2">HET-domain-containing protein</fullName>
    </submittedName>
</protein>
<feature type="non-terminal residue" evidence="2">
    <location>
        <position position="1"/>
    </location>
</feature>
<accession>A0A6A6V5G3</accession>
<evidence type="ECO:0000313" key="3">
    <source>
        <dbReference type="Proteomes" id="UP000799440"/>
    </source>
</evidence>
<proteinExistence type="predicted"/>
<evidence type="ECO:0000259" key="1">
    <source>
        <dbReference type="Pfam" id="PF06985"/>
    </source>
</evidence>